<dbReference type="InterPro" id="IPR036508">
    <property type="entry name" value="Chitin-bd_dom_sf"/>
</dbReference>
<feature type="signal peptide" evidence="7">
    <location>
        <begin position="1"/>
        <end position="19"/>
    </location>
</feature>
<dbReference type="AlphaFoldDB" id="A0AAW2GCZ1"/>
<keyword evidence="5" id="KW-0325">Glycoprotein</keyword>
<keyword evidence="4" id="KW-1015">Disulfide bond</keyword>
<accession>A0AAW2GCZ1</accession>
<evidence type="ECO:0000256" key="7">
    <source>
        <dbReference type="SAM" id="SignalP"/>
    </source>
</evidence>
<dbReference type="SMART" id="SM00494">
    <property type="entry name" value="ChtBD2"/>
    <property type="match status" value="4"/>
</dbReference>
<evidence type="ECO:0000256" key="1">
    <source>
        <dbReference type="ARBA" id="ARBA00022669"/>
    </source>
</evidence>
<dbReference type="GO" id="GO:0008061">
    <property type="term" value="F:chitin binding"/>
    <property type="evidence" value="ECO:0007669"/>
    <property type="project" value="UniProtKB-KW"/>
</dbReference>
<reference evidence="9 10" key="1">
    <citation type="submission" date="2023-03" db="EMBL/GenBank/DDBJ databases">
        <title>High recombination rates correlate with genetic variation in Cardiocondyla obscurior ants.</title>
        <authorList>
            <person name="Errbii M."/>
        </authorList>
    </citation>
    <scope>NUCLEOTIDE SEQUENCE [LARGE SCALE GENOMIC DNA]</scope>
    <source>
        <strain evidence="9">Alpha-2009</strain>
        <tissue evidence="9">Whole body</tissue>
    </source>
</reference>
<feature type="region of interest" description="Disordered" evidence="6">
    <location>
        <begin position="89"/>
        <end position="109"/>
    </location>
</feature>
<proteinExistence type="predicted"/>
<keyword evidence="3" id="KW-0677">Repeat</keyword>
<dbReference type="InterPro" id="IPR051940">
    <property type="entry name" value="Chitin_bind-dev_reg"/>
</dbReference>
<dbReference type="PANTHER" id="PTHR23301">
    <property type="entry name" value="CHITIN BINDING PERITROPHIN-A"/>
    <property type="match status" value="1"/>
</dbReference>
<keyword evidence="10" id="KW-1185">Reference proteome</keyword>
<gene>
    <name evidence="9" type="ORF">PUN28_004522</name>
</gene>
<dbReference type="GO" id="GO:0005576">
    <property type="term" value="C:extracellular region"/>
    <property type="evidence" value="ECO:0007669"/>
    <property type="project" value="InterPro"/>
</dbReference>
<keyword evidence="1" id="KW-0147">Chitin-binding</keyword>
<sequence>MRKYLIAIAFLASWTVIRADEAEKTFEAEDECPSPPDPCPPKLIKHKDCAKYYECRNGQKLVRECASNLFFSKRWNGCVNKLISDCAPPTPPPTSPPTTPIPTSEPNVCPAPPDPSPPVLLNHETDCDKYYECKNGGKALRLCAEGLFFSKKWRGCVKYEYSDCAPPTPSPTPGPGECLDGDFLAHECECNQFYQCINGRKALRYCPVNYHFNPYDKNCQEGTDCDFCKEGEFTYHECDCNMYYECKFGKRALRQCYLGTIFNGKTCVPGTCN</sequence>
<dbReference type="PANTHER" id="PTHR23301:SF0">
    <property type="entry name" value="CHITIN-BINDING TYPE-2 DOMAIN-CONTAINING PROTEIN-RELATED"/>
    <property type="match status" value="1"/>
</dbReference>
<organism evidence="9 10">
    <name type="scientific">Cardiocondyla obscurior</name>
    <dbReference type="NCBI Taxonomy" id="286306"/>
    <lineage>
        <taxon>Eukaryota</taxon>
        <taxon>Metazoa</taxon>
        <taxon>Ecdysozoa</taxon>
        <taxon>Arthropoda</taxon>
        <taxon>Hexapoda</taxon>
        <taxon>Insecta</taxon>
        <taxon>Pterygota</taxon>
        <taxon>Neoptera</taxon>
        <taxon>Endopterygota</taxon>
        <taxon>Hymenoptera</taxon>
        <taxon>Apocrita</taxon>
        <taxon>Aculeata</taxon>
        <taxon>Formicoidea</taxon>
        <taxon>Formicidae</taxon>
        <taxon>Myrmicinae</taxon>
        <taxon>Cardiocondyla</taxon>
    </lineage>
</organism>
<feature type="domain" description="Chitin-binding type-2" evidence="8">
    <location>
        <begin position="106"/>
        <end position="166"/>
    </location>
</feature>
<evidence type="ECO:0000256" key="2">
    <source>
        <dbReference type="ARBA" id="ARBA00022729"/>
    </source>
</evidence>
<dbReference type="InterPro" id="IPR002557">
    <property type="entry name" value="Chitin-bd_dom"/>
</dbReference>
<dbReference type="EMBL" id="JADYXP020000004">
    <property type="protein sequence ID" value="KAL0125465.1"/>
    <property type="molecule type" value="Genomic_DNA"/>
</dbReference>
<dbReference type="PROSITE" id="PS50940">
    <property type="entry name" value="CHIT_BIND_II"/>
    <property type="match status" value="3"/>
</dbReference>
<feature type="compositionally biased region" description="Pro residues" evidence="6">
    <location>
        <begin position="89"/>
        <end position="100"/>
    </location>
</feature>
<evidence type="ECO:0000313" key="9">
    <source>
        <dbReference type="EMBL" id="KAL0125465.1"/>
    </source>
</evidence>
<evidence type="ECO:0000259" key="8">
    <source>
        <dbReference type="PROSITE" id="PS50940"/>
    </source>
</evidence>
<feature type="chain" id="PRO_5043946279" description="Chitin-binding type-2 domain-containing protein" evidence="7">
    <location>
        <begin position="20"/>
        <end position="273"/>
    </location>
</feature>
<dbReference type="Pfam" id="PF01607">
    <property type="entry name" value="CBM_14"/>
    <property type="match status" value="3"/>
</dbReference>
<name>A0AAW2GCZ1_9HYME</name>
<evidence type="ECO:0000313" key="10">
    <source>
        <dbReference type="Proteomes" id="UP001430953"/>
    </source>
</evidence>
<comment type="caution">
    <text evidence="9">The sequence shown here is derived from an EMBL/GenBank/DDBJ whole genome shotgun (WGS) entry which is preliminary data.</text>
</comment>
<keyword evidence="2 7" id="KW-0732">Signal</keyword>
<protein>
    <recommendedName>
        <fullName evidence="8">Chitin-binding type-2 domain-containing protein</fullName>
    </recommendedName>
</protein>
<evidence type="ECO:0000256" key="3">
    <source>
        <dbReference type="ARBA" id="ARBA00022737"/>
    </source>
</evidence>
<feature type="domain" description="Chitin-binding type-2" evidence="8">
    <location>
        <begin position="36"/>
        <end position="88"/>
    </location>
</feature>
<evidence type="ECO:0000256" key="5">
    <source>
        <dbReference type="ARBA" id="ARBA00023180"/>
    </source>
</evidence>
<dbReference type="Gene3D" id="2.170.140.10">
    <property type="entry name" value="Chitin binding domain"/>
    <property type="match status" value="3"/>
</dbReference>
<evidence type="ECO:0000256" key="6">
    <source>
        <dbReference type="SAM" id="MobiDB-lite"/>
    </source>
</evidence>
<dbReference type="SUPFAM" id="SSF57625">
    <property type="entry name" value="Invertebrate chitin-binding proteins"/>
    <property type="match status" value="4"/>
</dbReference>
<dbReference type="Proteomes" id="UP001430953">
    <property type="component" value="Unassembled WGS sequence"/>
</dbReference>
<evidence type="ECO:0000256" key="4">
    <source>
        <dbReference type="ARBA" id="ARBA00023157"/>
    </source>
</evidence>
<feature type="domain" description="Chitin-binding type-2" evidence="8">
    <location>
        <begin position="175"/>
        <end position="227"/>
    </location>
</feature>